<feature type="region of interest" description="Disordered" evidence="4">
    <location>
        <begin position="84"/>
        <end position="124"/>
    </location>
</feature>
<keyword evidence="5" id="KW-0732">Signal</keyword>
<feature type="domain" description="LysM" evidence="6">
    <location>
        <begin position="207"/>
        <end position="253"/>
    </location>
</feature>
<dbReference type="AlphaFoldDB" id="A0A9Q8V9S3"/>
<dbReference type="GeneID" id="72065355"/>
<feature type="domain" description="LysM" evidence="6">
    <location>
        <begin position="129"/>
        <end position="175"/>
    </location>
</feature>
<sequence>MYAQSVLVLALLPELLVARSVGNNARRGVQCSFATGANPGDTCDSFASAWGISVDQLKSLNPGVDCGNFDGTKEYCVLGEVNDDEPTKASTSSGPVQTTSTKATPPPTKTTPASDHEPTQPGLAENCDKFHKVVADDSCDDIEAKAGISHAQFAKWNPYINDKCSNLWLDYYVCVHVPGAKTTAPGPKPTDDGHSPTQPGIAKNCDEYHKVVAGDQCDAIESQNKITHAQFLKWNPALDSKCTNLLVDFYVCVHIPGAPSTGGPQPQMPNLDPNCKKYHKVGNGEGCYEINKNAGITLDQFRKWNPTVDARCSNLWAGYYVCVGV</sequence>
<dbReference type="RefSeq" id="XP_047840497.1">
    <property type="nucleotide sequence ID" value="XM_047984523.1"/>
</dbReference>
<evidence type="ECO:0000256" key="1">
    <source>
        <dbReference type="ARBA" id="ARBA00022669"/>
    </source>
</evidence>
<dbReference type="PANTHER" id="PTHR34997">
    <property type="entry name" value="AM15"/>
    <property type="match status" value="1"/>
</dbReference>
<dbReference type="GO" id="GO:0008061">
    <property type="term" value="F:chitin binding"/>
    <property type="evidence" value="ECO:0007669"/>
    <property type="project" value="UniProtKB-KW"/>
</dbReference>
<feature type="signal peptide" evidence="5">
    <location>
        <begin position="1"/>
        <end position="18"/>
    </location>
</feature>
<dbReference type="Pfam" id="PF01476">
    <property type="entry name" value="LysM"/>
    <property type="match status" value="4"/>
</dbReference>
<dbReference type="InterPro" id="IPR018392">
    <property type="entry name" value="LysM"/>
</dbReference>
<evidence type="ECO:0000313" key="7">
    <source>
        <dbReference type="EMBL" id="UNI17016.1"/>
    </source>
</evidence>
<feature type="domain" description="LysM" evidence="6">
    <location>
        <begin position="277"/>
        <end position="323"/>
    </location>
</feature>
<dbReference type="EMBL" id="CP086355">
    <property type="protein sequence ID" value="UNI17016.1"/>
    <property type="molecule type" value="Genomic_DNA"/>
</dbReference>
<keyword evidence="8" id="KW-1185">Reference proteome</keyword>
<keyword evidence="2" id="KW-0843">Virulence</keyword>
<reference evidence="7" key="1">
    <citation type="submission" date="2021-11" db="EMBL/GenBank/DDBJ databases">
        <title>Purpureocillium_takamizusanense_genome.</title>
        <authorList>
            <person name="Nguyen N.-H."/>
        </authorList>
    </citation>
    <scope>NUCLEOTIDE SEQUENCE</scope>
    <source>
        <strain evidence="7">PT3</strain>
    </source>
</reference>
<dbReference type="PROSITE" id="PS51782">
    <property type="entry name" value="LYSM"/>
    <property type="match status" value="4"/>
</dbReference>
<gene>
    <name evidence="7" type="ORF">JDV02_003396</name>
</gene>
<dbReference type="Gene3D" id="3.10.350.10">
    <property type="entry name" value="LysM domain"/>
    <property type="match status" value="4"/>
</dbReference>
<evidence type="ECO:0000259" key="6">
    <source>
        <dbReference type="PROSITE" id="PS51782"/>
    </source>
</evidence>
<comment type="similarity">
    <text evidence="3">Belongs to the secreted LysM effector family.</text>
</comment>
<keyword evidence="1" id="KW-0147">Chitin-binding</keyword>
<organism evidence="7 8">
    <name type="scientific">Purpureocillium takamizusanense</name>
    <dbReference type="NCBI Taxonomy" id="2060973"/>
    <lineage>
        <taxon>Eukaryota</taxon>
        <taxon>Fungi</taxon>
        <taxon>Dikarya</taxon>
        <taxon>Ascomycota</taxon>
        <taxon>Pezizomycotina</taxon>
        <taxon>Sordariomycetes</taxon>
        <taxon>Hypocreomycetidae</taxon>
        <taxon>Hypocreales</taxon>
        <taxon>Ophiocordycipitaceae</taxon>
        <taxon>Purpureocillium</taxon>
    </lineage>
</organism>
<evidence type="ECO:0000256" key="2">
    <source>
        <dbReference type="ARBA" id="ARBA00023026"/>
    </source>
</evidence>
<accession>A0A9Q8V9S3</accession>
<feature type="chain" id="PRO_5040301824" description="LysM domain-containing protein" evidence="5">
    <location>
        <begin position="19"/>
        <end position="325"/>
    </location>
</feature>
<evidence type="ECO:0000256" key="3">
    <source>
        <dbReference type="ARBA" id="ARBA00044955"/>
    </source>
</evidence>
<feature type="domain" description="LysM" evidence="6">
    <location>
        <begin position="33"/>
        <end position="77"/>
    </location>
</feature>
<name>A0A9Q8V9S3_9HYPO</name>
<evidence type="ECO:0000256" key="4">
    <source>
        <dbReference type="SAM" id="MobiDB-lite"/>
    </source>
</evidence>
<protein>
    <recommendedName>
        <fullName evidence="6">LysM domain-containing protein</fullName>
    </recommendedName>
</protein>
<dbReference type="OrthoDB" id="5985073at2759"/>
<evidence type="ECO:0000256" key="5">
    <source>
        <dbReference type="SAM" id="SignalP"/>
    </source>
</evidence>
<dbReference type="PANTHER" id="PTHR34997:SF18">
    <property type="entry name" value="LYSM DOMAIN-CONTAINING PROTEIN"/>
    <property type="match status" value="1"/>
</dbReference>
<evidence type="ECO:0000313" key="8">
    <source>
        <dbReference type="Proteomes" id="UP000829364"/>
    </source>
</evidence>
<feature type="compositionally biased region" description="Polar residues" evidence="4">
    <location>
        <begin position="88"/>
        <end position="97"/>
    </location>
</feature>
<dbReference type="InterPro" id="IPR052210">
    <property type="entry name" value="LysM1-like"/>
</dbReference>
<dbReference type="InterPro" id="IPR036779">
    <property type="entry name" value="LysM_dom_sf"/>
</dbReference>
<dbReference type="CDD" id="cd00118">
    <property type="entry name" value="LysM"/>
    <property type="match status" value="4"/>
</dbReference>
<dbReference type="SUPFAM" id="SSF54106">
    <property type="entry name" value="LysM domain"/>
    <property type="match status" value="3"/>
</dbReference>
<dbReference type="Proteomes" id="UP000829364">
    <property type="component" value="Chromosome 2"/>
</dbReference>
<proteinExistence type="inferred from homology"/>
<dbReference type="KEGG" id="ptkz:JDV02_003396"/>
<dbReference type="SMART" id="SM00257">
    <property type="entry name" value="LysM"/>
    <property type="match status" value="4"/>
</dbReference>